<organism evidence="4 5">
    <name type="scientific">Ancylobacter crimeensis</name>
    <dbReference type="NCBI Taxonomy" id="2579147"/>
    <lineage>
        <taxon>Bacteria</taxon>
        <taxon>Pseudomonadati</taxon>
        <taxon>Pseudomonadota</taxon>
        <taxon>Alphaproteobacteria</taxon>
        <taxon>Hyphomicrobiales</taxon>
        <taxon>Xanthobacteraceae</taxon>
        <taxon>Ancylobacter</taxon>
    </lineage>
</organism>
<gene>
    <name evidence="4" type="ORF">MWN34_03215</name>
</gene>
<dbReference type="PANTHER" id="PTHR35369">
    <property type="entry name" value="BLR3025 PROTEIN-RELATED"/>
    <property type="match status" value="1"/>
</dbReference>
<evidence type="ECO:0000256" key="2">
    <source>
        <dbReference type="SAM" id="MobiDB-lite"/>
    </source>
</evidence>
<feature type="domain" description="DNA polymerase Y-family little finger" evidence="3">
    <location>
        <begin position="248"/>
        <end position="354"/>
    </location>
</feature>
<evidence type="ECO:0000259" key="3">
    <source>
        <dbReference type="Pfam" id="PF11799"/>
    </source>
</evidence>
<accession>A0ABT0D7J3</accession>
<dbReference type="InterPro" id="IPR043502">
    <property type="entry name" value="DNA/RNA_pol_sf"/>
</dbReference>
<reference evidence="4 5" key="1">
    <citation type="submission" date="2022-04" db="EMBL/GenBank/DDBJ databases">
        <authorList>
            <person name="Grouzdev D.S."/>
            <person name="Pantiukh K.S."/>
            <person name="Krutkina M.S."/>
        </authorList>
    </citation>
    <scope>NUCLEOTIDE SEQUENCE [LARGE SCALE GENOMIC DNA]</scope>
    <source>
        <strain evidence="4 5">6x-1</strain>
    </source>
</reference>
<evidence type="ECO:0000313" key="4">
    <source>
        <dbReference type="EMBL" id="MCK0195914.1"/>
    </source>
</evidence>
<evidence type="ECO:0000256" key="1">
    <source>
        <dbReference type="ARBA" id="ARBA00022763"/>
    </source>
</evidence>
<feature type="compositionally biased region" description="Basic and acidic residues" evidence="2">
    <location>
        <begin position="19"/>
        <end position="33"/>
    </location>
</feature>
<dbReference type="InterPro" id="IPR050356">
    <property type="entry name" value="SulA_CellDiv_inhibitor"/>
</dbReference>
<feature type="region of interest" description="Disordered" evidence="2">
    <location>
        <begin position="1"/>
        <end position="33"/>
    </location>
</feature>
<comment type="caution">
    <text evidence="4">The sequence shown here is derived from an EMBL/GenBank/DDBJ whole genome shotgun (WGS) entry which is preliminary data.</text>
</comment>
<keyword evidence="1" id="KW-0227">DNA damage</keyword>
<dbReference type="PANTHER" id="PTHR35369:SF2">
    <property type="entry name" value="BLR3025 PROTEIN"/>
    <property type="match status" value="1"/>
</dbReference>
<dbReference type="Pfam" id="PF11799">
    <property type="entry name" value="IMS_C"/>
    <property type="match status" value="1"/>
</dbReference>
<dbReference type="CDD" id="cd03468">
    <property type="entry name" value="PolY_like"/>
    <property type="match status" value="1"/>
</dbReference>
<sequence>MTAHTGGQARTGQHATPQKPEHQEKSWHEDERPSASPLAFIERVRGAVRLVALDPAGLALGLRPGLTLADARARVPHLVAVEADPAADVRLLERLADDCDRWTPLVCLDLPDGLILDITGCAHLFGGETALRQRLLARLERLGFRAHAVIAGTPDAARALARFGRSGLVPEGEEARYVASLPVGALDLGEEATLALARAGLKTIGALAGRPSLPLSARFGEAVRVRLARVTGREDIRLTPRRALPDLIAEHRFAEPIGRAEDIEATLEGLVRQLATMLEARGQGGRRFEASFFRADGAVRRIPVETGRPTREPGAVLRLLRERLDSLADPVDPGFGFDLVRLAASRAEPLGALQVRLDGRVVEDEEIAALLDRLTARFGRARVLRFIARDTHDPGRATGLVPAHDAPAGAGSALPHGEPDEAPTRPFTLFDPPHPVEVVAEVPDGPPLRFRWRRVLHQVMHAEGPERIAPEWWRFPHGGTLSPVRDYYRVEDREGRRFWLFRAGLYEEASHPDVGMDTAPAMDMPRWFLHGLFA</sequence>
<feature type="region of interest" description="Disordered" evidence="2">
    <location>
        <begin position="402"/>
        <end position="423"/>
    </location>
</feature>
<dbReference type="RefSeq" id="WP_247026367.1">
    <property type="nucleotide sequence ID" value="NZ_JALKCH010000002.1"/>
</dbReference>
<proteinExistence type="predicted"/>
<keyword evidence="5" id="KW-1185">Reference proteome</keyword>
<dbReference type="SUPFAM" id="SSF56672">
    <property type="entry name" value="DNA/RNA polymerases"/>
    <property type="match status" value="1"/>
</dbReference>
<evidence type="ECO:0000313" key="5">
    <source>
        <dbReference type="Proteomes" id="UP001203284"/>
    </source>
</evidence>
<dbReference type="EMBL" id="JALKCH010000002">
    <property type="protein sequence ID" value="MCK0195914.1"/>
    <property type="molecule type" value="Genomic_DNA"/>
</dbReference>
<name>A0ABT0D7J3_9HYPH</name>
<protein>
    <submittedName>
        <fullName evidence="4">DNA polymerase Y family protein</fullName>
    </submittedName>
</protein>
<dbReference type="InterPro" id="IPR017961">
    <property type="entry name" value="DNA_pol_Y-fam_little_finger"/>
</dbReference>
<dbReference type="Proteomes" id="UP001203284">
    <property type="component" value="Unassembled WGS sequence"/>
</dbReference>